<dbReference type="Gene3D" id="2.130.10.10">
    <property type="entry name" value="YVTN repeat-like/Quinoprotein amine dehydrogenase"/>
    <property type="match status" value="2"/>
</dbReference>
<evidence type="ECO:0000313" key="2">
    <source>
        <dbReference type="EMBL" id="SVA84690.1"/>
    </source>
</evidence>
<dbReference type="AlphaFoldDB" id="A0A381Z622"/>
<feature type="domain" description="Pyrrolo-quinoline quinone repeat" evidence="1">
    <location>
        <begin position="217"/>
        <end position="297"/>
    </location>
</feature>
<gene>
    <name evidence="2" type="ORF">METZ01_LOCUS137544</name>
</gene>
<feature type="domain" description="Pyrrolo-quinoline quinone repeat" evidence="1">
    <location>
        <begin position="76"/>
        <end position="183"/>
    </location>
</feature>
<protein>
    <recommendedName>
        <fullName evidence="1">Pyrrolo-quinoline quinone repeat domain-containing protein</fullName>
    </recommendedName>
</protein>
<dbReference type="Pfam" id="PF13360">
    <property type="entry name" value="PQQ_2"/>
    <property type="match status" value="3"/>
</dbReference>
<dbReference type="SUPFAM" id="SSF50998">
    <property type="entry name" value="Quinoprotein alcohol dehydrogenase-like"/>
    <property type="match status" value="1"/>
</dbReference>
<organism evidence="2">
    <name type="scientific">marine metagenome</name>
    <dbReference type="NCBI Taxonomy" id="408172"/>
    <lineage>
        <taxon>unclassified sequences</taxon>
        <taxon>metagenomes</taxon>
        <taxon>ecological metagenomes</taxon>
    </lineage>
</organism>
<name>A0A381Z622_9ZZZZ</name>
<dbReference type="PANTHER" id="PTHR34512">
    <property type="entry name" value="CELL SURFACE PROTEIN"/>
    <property type="match status" value="1"/>
</dbReference>
<dbReference type="SMART" id="SM00564">
    <property type="entry name" value="PQQ"/>
    <property type="match status" value="3"/>
</dbReference>
<proteinExistence type="predicted"/>
<evidence type="ECO:0000259" key="1">
    <source>
        <dbReference type="Pfam" id="PF13360"/>
    </source>
</evidence>
<accession>A0A381Z622</accession>
<dbReference type="InterPro" id="IPR015943">
    <property type="entry name" value="WD40/YVTN_repeat-like_dom_sf"/>
</dbReference>
<dbReference type="EMBL" id="UINC01020088">
    <property type="protein sequence ID" value="SVA84690.1"/>
    <property type="molecule type" value="Genomic_DNA"/>
</dbReference>
<dbReference type="PANTHER" id="PTHR34512:SF30">
    <property type="entry name" value="OUTER MEMBRANE PROTEIN ASSEMBLY FACTOR BAMB"/>
    <property type="match status" value="1"/>
</dbReference>
<reference evidence="2" key="1">
    <citation type="submission" date="2018-05" db="EMBL/GenBank/DDBJ databases">
        <authorList>
            <person name="Lanie J.A."/>
            <person name="Ng W.-L."/>
            <person name="Kazmierczak K.M."/>
            <person name="Andrzejewski T.M."/>
            <person name="Davidsen T.M."/>
            <person name="Wayne K.J."/>
            <person name="Tettelin H."/>
            <person name="Glass J.I."/>
            <person name="Rusch D."/>
            <person name="Podicherti R."/>
            <person name="Tsui H.-C.T."/>
            <person name="Winkler M.E."/>
        </authorList>
    </citation>
    <scope>NUCLEOTIDE SEQUENCE</scope>
</reference>
<dbReference type="InterPro" id="IPR011047">
    <property type="entry name" value="Quinoprotein_ADH-like_sf"/>
</dbReference>
<sequence>MNMHCRQRCRHTTRQIVCTCVFALLLASPYQATGQEADAVRMIVPDGEAQDYWPRWRGPSGQGLVEGTGYPDTWSDTENVIWRVEVPGEGASSPIIWADQIFLTTADDHVGTVSVVSFRRSDGERLWQTEVPDTTGEHIHQKNTHASATVTTDGNLVYASFGSKGLVAMDFDGRLVWHRSFGTISNYHGTAGSPLLYKNTIILYQDHSGGSQGGAFVAAFDKQSGEPVWRTSRRASVGWGSPIAIHTGERDELIVSSQRRVQAYNPNTGLELWNCGGNLFEVIPTPVVGHGMVFCSSGRAGPTLAILPGGSGDVTATHVVWKSPKGSPFVPSPLLSGNRLYLVNDMASIVTCFDARRGEVLWQGRLGRATREGFSASPVAVDGKVFITNDLGETFVIRDASEFEILHVNELHAKTLASPALVDGRWYFRTNRELLSIGN</sequence>
<dbReference type="InterPro" id="IPR002372">
    <property type="entry name" value="PQQ_rpt_dom"/>
</dbReference>
<feature type="domain" description="Pyrrolo-quinoline quinone repeat" evidence="1">
    <location>
        <begin position="348"/>
        <end position="431"/>
    </location>
</feature>
<dbReference type="InterPro" id="IPR018391">
    <property type="entry name" value="PQQ_b-propeller_rpt"/>
</dbReference>